<proteinExistence type="predicted"/>
<comment type="caution">
    <text evidence="2">The sequence shown here is derived from an EMBL/GenBank/DDBJ whole genome shotgun (WGS) entry which is preliminary data.</text>
</comment>
<gene>
    <name evidence="2" type="ORF">QVD17_11923</name>
</gene>
<feature type="compositionally biased region" description="Low complexity" evidence="1">
    <location>
        <begin position="24"/>
        <end position="46"/>
    </location>
</feature>
<feature type="region of interest" description="Disordered" evidence="1">
    <location>
        <begin position="24"/>
        <end position="95"/>
    </location>
</feature>
<accession>A0AAD8P2M0</accession>
<evidence type="ECO:0000313" key="3">
    <source>
        <dbReference type="Proteomes" id="UP001229421"/>
    </source>
</evidence>
<name>A0AAD8P2M0_TARER</name>
<protein>
    <submittedName>
        <fullName evidence="2">Uncharacterized protein</fullName>
    </submittedName>
</protein>
<keyword evidence="3" id="KW-1185">Reference proteome</keyword>
<dbReference type="EMBL" id="JAUHHV010000003">
    <property type="protein sequence ID" value="KAK1429706.1"/>
    <property type="molecule type" value="Genomic_DNA"/>
</dbReference>
<reference evidence="2" key="1">
    <citation type="journal article" date="2023" name="bioRxiv">
        <title>Improved chromosome-level genome assembly for marigold (Tagetes erecta).</title>
        <authorList>
            <person name="Jiang F."/>
            <person name="Yuan L."/>
            <person name="Wang S."/>
            <person name="Wang H."/>
            <person name="Xu D."/>
            <person name="Wang A."/>
            <person name="Fan W."/>
        </authorList>
    </citation>
    <scope>NUCLEOTIDE SEQUENCE</scope>
    <source>
        <strain evidence="2">WSJ</strain>
        <tissue evidence="2">Leaf</tissue>
    </source>
</reference>
<feature type="compositionally biased region" description="Polar residues" evidence="1">
    <location>
        <begin position="83"/>
        <end position="95"/>
    </location>
</feature>
<evidence type="ECO:0000313" key="2">
    <source>
        <dbReference type="EMBL" id="KAK1429706.1"/>
    </source>
</evidence>
<dbReference type="AlphaFoldDB" id="A0AAD8P2M0"/>
<feature type="compositionally biased region" description="Polar residues" evidence="1">
    <location>
        <begin position="47"/>
        <end position="64"/>
    </location>
</feature>
<organism evidence="2 3">
    <name type="scientific">Tagetes erecta</name>
    <name type="common">African marigold</name>
    <dbReference type="NCBI Taxonomy" id="13708"/>
    <lineage>
        <taxon>Eukaryota</taxon>
        <taxon>Viridiplantae</taxon>
        <taxon>Streptophyta</taxon>
        <taxon>Embryophyta</taxon>
        <taxon>Tracheophyta</taxon>
        <taxon>Spermatophyta</taxon>
        <taxon>Magnoliopsida</taxon>
        <taxon>eudicotyledons</taxon>
        <taxon>Gunneridae</taxon>
        <taxon>Pentapetalae</taxon>
        <taxon>asterids</taxon>
        <taxon>campanulids</taxon>
        <taxon>Asterales</taxon>
        <taxon>Asteraceae</taxon>
        <taxon>Asteroideae</taxon>
        <taxon>Heliantheae alliance</taxon>
        <taxon>Tageteae</taxon>
        <taxon>Tagetes</taxon>
    </lineage>
</organism>
<dbReference type="Proteomes" id="UP001229421">
    <property type="component" value="Unassembled WGS sequence"/>
</dbReference>
<feature type="compositionally biased region" description="Low complexity" evidence="1">
    <location>
        <begin position="65"/>
        <end position="82"/>
    </location>
</feature>
<evidence type="ECO:0000256" key="1">
    <source>
        <dbReference type="SAM" id="MobiDB-lite"/>
    </source>
</evidence>
<sequence>MSEDGYLFVGTGFFAKSLFSNTKSTQSASKSQSTQSHSTQSVKSTKNQSKNPTQNSVTQSTQLASKSQSTQSHSTQSVKSTKNQSKNPTQNSVNSCKVNDSLKFVKRTGLEGIKSEEVAIMAQSEHQKVEPSSSDSVKPLNYVPLPETVKEKLCSPECAVHIEHYITYSFKICEKLEKEEKKHNKLKDDHKVSTKKDLVHSRVLEEIN</sequence>